<evidence type="ECO:0000256" key="4">
    <source>
        <dbReference type="ARBA" id="ARBA00022989"/>
    </source>
</evidence>
<dbReference type="Pfam" id="PF10520">
    <property type="entry name" value="Lipid_desat"/>
    <property type="match status" value="1"/>
</dbReference>
<evidence type="ECO:0000256" key="6">
    <source>
        <dbReference type="SAM" id="Phobius"/>
    </source>
</evidence>
<dbReference type="AlphaFoldDB" id="A0AAV9IFS2"/>
<comment type="similarity">
    <text evidence="2">Belongs to the fatty acid desaturase CarF family.</text>
</comment>
<dbReference type="PANTHER" id="PTHR48140:SF1">
    <property type="entry name" value="FATTY ACID DESATURASE 4, CHLOROPLASTIC-RELATED"/>
    <property type="match status" value="1"/>
</dbReference>
<evidence type="ECO:0000313" key="8">
    <source>
        <dbReference type="EMBL" id="KAK4526193.1"/>
    </source>
</evidence>
<feature type="transmembrane region" description="Helical" evidence="6">
    <location>
        <begin position="123"/>
        <end position="146"/>
    </location>
</feature>
<keyword evidence="5 6" id="KW-0472">Membrane</keyword>
<protein>
    <recommendedName>
        <fullName evidence="7">Lipid desaturase domain-containing protein</fullName>
    </recommendedName>
</protein>
<evidence type="ECO:0000259" key="7">
    <source>
        <dbReference type="Pfam" id="PF10520"/>
    </source>
</evidence>
<dbReference type="InterPro" id="IPR052864">
    <property type="entry name" value="Chloroplast_FAD_CarF"/>
</dbReference>
<evidence type="ECO:0000256" key="1">
    <source>
        <dbReference type="ARBA" id="ARBA00004141"/>
    </source>
</evidence>
<sequence>MLCLFQLPCSASTPIYSYKWHILFRCKWVPFLRTSTFHAPRNLCSTPQYPMKLKMIDSSGTKSAKGKKSLQPTFTVQGDTLQVYWHQYVVVITSICSFAALFVRNIQATIISISNHEYESFLVSFAFASQVIAIHAAYLFMGYLVADFASGLYHWFLDNYGNENTPIIGKQCVAFQGHHQHPWTITWRPFCNLVGTSCLLSIPFLMVLLTIPLPSSLQTFLTSFGFFVVFAQQTHQWAHLSKPPRWIEMLQQKNILLSTKQHGQHHKPPFNKKYCIVSGICNDFLDNIQFYDKLERWVYILWRWIPRHRMEADKAE</sequence>
<feature type="domain" description="Lipid desaturase" evidence="7">
    <location>
        <begin position="143"/>
        <end position="308"/>
    </location>
</feature>
<gene>
    <name evidence="8" type="ORF">GAYE_SCF20G4107</name>
</gene>
<evidence type="ECO:0000256" key="3">
    <source>
        <dbReference type="ARBA" id="ARBA00022692"/>
    </source>
</evidence>
<dbReference type="EMBL" id="JANCYU010000037">
    <property type="protein sequence ID" value="KAK4526193.1"/>
    <property type="molecule type" value="Genomic_DNA"/>
</dbReference>
<reference evidence="8 9" key="1">
    <citation type="submission" date="2022-07" db="EMBL/GenBank/DDBJ databases">
        <title>Genome-wide signatures of adaptation to extreme environments.</title>
        <authorList>
            <person name="Cho C.H."/>
            <person name="Yoon H.S."/>
        </authorList>
    </citation>
    <scope>NUCLEOTIDE SEQUENCE [LARGE SCALE GENOMIC DNA]</scope>
    <source>
        <strain evidence="8 9">108.79 E11</strain>
    </source>
</reference>
<keyword evidence="3 6" id="KW-0812">Transmembrane</keyword>
<comment type="caution">
    <text evidence="8">The sequence shown here is derived from an EMBL/GenBank/DDBJ whole genome shotgun (WGS) entry which is preliminary data.</text>
</comment>
<keyword evidence="4 6" id="KW-1133">Transmembrane helix</keyword>
<dbReference type="Proteomes" id="UP001300502">
    <property type="component" value="Unassembled WGS sequence"/>
</dbReference>
<accession>A0AAV9IFS2</accession>
<evidence type="ECO:0000256" key="5">
    <source>
        <dbReference type="ARBA" id="ARBA00023136"/>
    </source>
</evidence>
<dbReference type="GO" id="GO:0016020">
    <property type="term" value="C:membrane"/>
    <property type="evidence" value="ECO:0007669"/>
    <property type="project" value="UniProtKB-SubCell"/>
</dbReference>
<organism evidence="8 9">
    <name type="scientific">Galdieria yellowstonensis</name>
    <dbReference type="NCBI Taxonomy" id="3028027"/>
    <lineage>
        <taxon>Eukaryota</taxon>
        <taxon>Rhodophyta</taxon>
        <taxon>Bangiophyceae</taxon>
        <taxon>Galdieriales</taxon>
        <taxon>Galdieriaceae</taxon>
        <taxon>Galdieria</taxon>
    </lineage>
</organism>
<comment type="subcellular location">
    <subcellularLocation>
        <location evidence="1">Membrane</location>
        <topology evidence="1">Multi-pass membrane protein</topology>
    </subcellularLocation>
</comment>
<dbReference type="PANTHER" id="PTHR48140">
    <property type="entry name" value="FATTY ACID DESATURASE 4, CHLOROPLASTIC-RELATED"/>
    <property type="match status" value="1"/>
</dbReference>
<proteinExistence type="inferred from homology"/>
<feature type="transmembrane region" description="Helical" evidence="6">
    <location>
        <begin position="84"/>
        <end position="103"/>
    </location>
</feature>
<dbReference type="InterPro" id="IPR019547">
    <property type="entry name" value="Lipid_desat"/>
</dbReference>
<evidence type="ECO:0000256" key="2">
    <source>
        <dbReference type="ARBA" id="ARBA00007620"/>
    </source>
</evidence>
<keyword evidence="9" id="KW-1185">Reference proteome</keyword>
<name>A0AAV9IFS2_9RHOD</name>
<evidence type="ECO:0000313" key="9">
    <source>
        <dbReference type="Proteomes" id="UP001300502"/>
    </source>
</evidence>